<dbReference type="RefSeq" id="WP_238282557.1">
    <property type="nucleotide sequence ID" value="NZ_BPQL01000179.1"/>
</dbReference>
<keyword evidence="3" id="KW-1185">Reference proteome</keyword>
<evidence type="ECO:0000313" key="3">
    <source>
        <dbReference type="Proteomes" id="UP001549145"/>
    </source>
</evidence>
<dbReference type="Proteomes" id="UP001549145">
    <property type="component" value="Unassembled WGS sequence"/>
</dbReference>
<sequence length="80" mass="9070">MSDGSRVRAAKRRVTLDGQLVSYWQREALRLEGLAAASRWGWVARGYRRKADRAREQATRFESRERARAPGASPPEAEPS</sequence>
<accession>A0ABV2L4F6</accession>
<gene>
    <name evidence="2" type="ORF">ABID43_001758</name>
</gene>
<protein>
    <submittedName>
        <fullName evidence="2">Uncharacterized protein</fullName>
    </submittedName>
</protein>
<feature type="region of interest" description="Disordered" evidence="1">
    <location>
        <begin position="52"/>
        <end position="80"/>
    </location>
</feature>
<comment type="caution">
    <text evidence="2">The sequence shown here is derived from an EMBL/GenBank/DDBJ whole genome shotgun (WGS) entry which is preliminary data.</text>
</comment>
<proteinExistence type="predicted"/>
<reference evidence="2 3" key="1">
    <citation type="submission" date="2024-06" db="EMBL/GenBank/DDBJ databases">
        <title>Genomic Encyclopedia of Type Strains, Phase IV (KMG-IV): sequencing the most valuable type-strain genomes for metagenomic binning, comparative biology and taxonomic classification.</title>
        <authorList>
            <person name="Goeker M."/>
        </authorList>
    </citation>
    <scope>NUCLEOTIDE SEQUENCE [LARGE SCALE GENOMIC DNA]</scope>
    <source>
        <strain evidence="2 3">DSM 21331</strain>
    </source>
</reference>
<name>A0ABV2L4F6_9HYPH</name>
<organism evidence="2 3">
    <name type="scientific">Methylobacterium goesingense</name>
    <dbReference type="NCBI Taxonomy" id="243690"/>
    <lineage>
        <taxon>Bacteria</taxon>
        <taxon>Pseudomonadati</taxon>
        <taxon>Pseudomonadota</taxon>
        <taxon>Alphaproteobacteria</taxon>
        <taxon>Hyphomicrobiales</taxon>
        <taxon>Methylobacteriaceae</taxon>
        <taxon>Methylobacterium</taxon>
    </lineage>
</organism>
<feature type="compositionally biased region" description="Basic and acidic residues" evidence="1">
    <location>
        <begin position="53"/>
        <end position="68"/>
    </location>
</feature>
<evidence type="ECO:0000256" key="1">
    <source>
        <dbReference type="SAM" id="MobiDB-lite"/>
    </source>
</evidence>
<dbReference type="EMBL" id="JBEPMM010000003">
    <property type="protein sequence ID" value="MET3692227.1"/>
    <property type="molecule type" value="Genomic_DNA"/>
</dbReference>
<evidence type="ECO:0000313" key="2">
    <source>
        <dbReference type="EMBL" id="MET3692227.1"/>
    </source>
</evidence>